<dbReference type="InterPro" id="IPR044135">
    <property type="entry name" value="Met-tRNA-FMT_C"/>
</dbReference>
<feature type="domain" description="Formyl transferase N-terminal" evidence="6">
    <location>
        <begin position="1"/>
        <end position="175"/>
    </location>
</feature>
<dbReference type="InterPro" id="IPR002376">
    <property type="entry name" value="Formyl_transf_N"/>
</dbReference>
<dbReference type="SUPFAM" id="SSF50486">
    <property type="entry name" value="FMT C-terminal domain-like"/>
    <property type="match status" value="1"/>
</dbReference>
<evidence type="ECO:0000256" key="2">
    <source>
        <dbReference type="ARBA" id="ARBA00012261"/>
    </source>
</evidence>
<dbReference type="GO" id="GO:0004479">
    <property type="term" value="F:methionyl-tRNA formyltransferase activity"/>
    <property type="evidence" value="ECO:0007669"/>
    <property type="project" value="UniProtKB-UniRule"/>
</dbReference>
<dbReference type="AlphaFoldDB" id="A0A1J5E460"/>
<dbReference type="CDD" id="cd08704">
    <property type="entry name" value="Met_tRNA_FMT_C"/>
    <property type="match status" value="1"/>
</dbReference>
<dbReference type="Proteomes" id="UP000183085">
    <property type="component" value="Unassembled WGS sequence"/>
</dbReference>
<reference evidence="8 9" key="1">
    <citation type="journal article" date="2016" name="Environ. Microbiol.">
        <title>Genomic resolution of a cold subsurface aquifer community provides metabolic insights for novel microbes adapted to high CO concentrations.</title>
        <authorList>
            <person name="Probst A.J."/>
            <person name="Castelle C.J."/>
            <person name="Singh A."/>
            <person name="Brown C.T."/>
            <person name="Anantharaman K."/>
            <person name="Sharon I."/>
            <person name="Hug L.A."/>
            <person name="Burstein D."/>
            <person name="Emerson J.B."/>
            <person name="Thomas B.C."/>
            <person name="Banfield J.F."/>
        </authorList>
    </citation>
    <scope>NUCLEOTIDE SEQUENCE [LARGE SCALE GENOMIC DNA]</scope>
    <source>
        <strain evidence="8">CG2_30_40_21</strain>
    </source>
</reference>
<comment type="function">
    <text evidence="5">Attaches a formyl group to the free amino group of methionyl-tRNA(fMet). The formyl group appears to play a dual role in the initiator identity of N-formylmethionyl-tRNA by promoting its recognition by IF2 and preventing the misappropriation of this tRNA by the elongation apparatus.</text>
</comment>
<accession>A0A1J5E460</accession>
<evidence type="ECO:0000313" key="8">
    <source>
        <dbReference type="EMBL" id="OIP43125.1"/>
    </source>
</evidence>
<keyword evidence="4 5" id="KW-0648">Protein biosynthesis</keyword>
<evidence type="ECO:0000313" key="9">
    <source>
        <dbReference type="Proteomes" id="UP000183085"/>
    </source>
</evidence>
<dbReference type="EMBL" id="MNYI01000026">
    <property type="protein sequence ID" value="OIP43125.1"/>
    <property type="molecule type" value="Genomic_DNA"/>
</dbReference>
<dbReference type="CDD" id="cd08646">
    <property type="entry name" value="FMT_core_Met-tRNA-FMT_N"/>
    <property type="match status" value="1"/>
</dbReference>
<evidence type="ECO:0000259" key="6">
    <source>
        <dbReference type="Pfam" id="PF00551"/>
    </source>
</evidence>
<dbReference type="PANTHER" id="PTHR11138:SF5">
    <property type="entry name" value="METHIONYL-TRNA FORMYLTRANSFERASE, MITOCHONDRIAL"/>
    <property type="match status" value="1"/>
</dbReference>
<gene>
    <name evidence="5" type="primary">fmt</name>
    <name evidence="8" type="ORF">AUJ95_00995</name>
</gene>
<dbReference type="InterPro" id="IPR005794">
    <property type="entry name" value="Fmt"/>
</dbReference>
<dbReference type="NCBIfam" id="TIGR00460">
    <property type="entry name" value="fmt"/>
    <property type="match status" value="1"/>
</dbReference>
<proteinExistence type="inferred from homology"/>
<dbReference type="EC" id="2.1.2.9" evidence="2 5"/>
<name>A0A1J5E460_9BACT</name>
<dbReference type="InterPro" id="IPR011034">
    <property type="entry name" value="Formyl_transferase-like_C_sf"/>
</dbReference>
<dbReference type="Gene3D" id="3.40.50.12230">
    <property type="match status" value="1"/>
</dbReference>
<dbReference type="Pfam" id="PF00551">
    <property type="entry name" value="Formyl_trans_N"/>
    <property type="match status" value="1"/>
</dbReference>
<evidence type="ECO:0000256" key="3">
    <source>
        <dbReference type="ARBA" id="ARBA00022679"/>
    </source>
</evidence>
<feature type="domain" description="Formyl transferase C-terminal" evidence="7">
    <location>
        <begin position="202"/>
        <end position="300"/>
    </location>
</feature>
<protein>
    <recommendedName>
        <fullName evidence="2 5">Methionyl-tRNA formyltransferase</fullName>
        <ecNumber evidence="2 5">2.1.2.9</ecNumber>
    </recommendedName>
</protein>
<dbReference type="InterPro" id="IPR005793">
    <property type="entry name" value="Formyl_trans_C"/>
</dbReference>
<evidence type="ECO:0000259" key="7">
    <source>
        <dbReference type="Pfam" id="PF02911"/>
    </source>
</evidence>
<dbReference type="Pfam" id="PF02911">
    <property type="entry name" value="Formyl_trans_C"/>
    <property type="match status" value="1"/>
</dbReference>
<sequence length="308" mass="33804">MNILFMGNPPFAAPSLQSIARDKQHKVSVITQPTKQGRGYHLSPPVIKLLAQRLNLPVYQPFSLNTEEGITLVRNLQPKLIVVVAFGQILPDEILSIPTFGCINLHPSLLPKYRGAAPIQRSLINGDTVTGITVAYINSKLDSGDIILQKEIKIEPYDTGDSLADRLSQSGAMLVMESIELIKAGNATRIHQDETQVSHAPKIRHEDSLIDWQRSARDIFNLVRALNSASGTYIMVGGERLKILTAEIVEECGSFEPGTVVELTKDGPLISTHDGGLLLLTVQPQGKRLMSGYQFLQGHRWSVGMKLG</sequence>
<dbReference type="GO" id="GO:0005829">
    <property type="term" value="C:cytosol"/>
    <property type="evidence" value="ECO:0007669"/>
    <property type="project" value="TreeGrafter"/>
</dbReference>
<feature type="binding site" evidence="5">
    <location>
        <begin position="108"/>
        <end position="111"/>
    </location>
    <ligand>
        <name>(6S)-5,6,7,8-tetrahydrofolate</name>
        <dbReference type="ChEBI" id="CHEBI:57453"/>
    </ligand>
</feature>
<organism evidence="8 9">
    <name type="scientific">Candidatus Desantisbacteria bacterium CG2_30_40_21</name>
    <dbReference type="NCBI Taxonomy" id="1817895"/>
    <lineage>
        <taxon>Bacteria</taxon>
        <taxon>Candidatus Desantisiibacteriota</taxon>
    </lineage>
</organism>
<dbReference type="HAMAP" id="MF_00182">
    <property type="entry name" value="Formyl_trans"/>
    <property type="match status" value="1"/>
</dbReference>
<evidence type="ECO:0000256" key="1">
    <source>
        <dbReference type="ARBA" id="ARBA00010699"/>
    </source>
</evidence>
<dbReference type="SUPFAM" id="SSF53328">
    <property type="entry name" value="Formyltransferase"/>
    <property type="match status" value="1"/>
</dbReference>
<dbReference type="InterPro" id="IPR036477">
    <property type="entry name" value="Formyl_transf_N_sf"/>
</dbReference>
<evidence type="ECO:0000256" key="4">
    <source>
        <dbReference type="ARBA" id="ARBA00022917"/>
    </source>
</evidence>
<comment type="catalytic activity">
    <reaction evidence="5">
        <text>L-methionyl-tRNA(fMet) + (6R)-10-formyltetrahydrofolate = N-formyl-L-methionyl-tRNA(fMet) + (6S)-5,6,7,8-tetrahydrofolate + H(+)</text>
        <dbReference type="Rhea" id="RHEA:24380"/>
        <dbReference type="Rhea" id="RHEA-COMP:9952"/>
        <dbReference type="Rhea" id="RHEA-COMP:9953"/>
        <dbReference type="ChEBI" id="CHEBI:15378"/>
        <dbReference type="ChEBI" id="CHEBI:57453"/>
        <dbReference type="ChEBI" id="CHEBI:78530"/>
        <dbReference type="ChEBI" id="CHEBI:78844"/>
        <dbReference type="ChEBI" id="CHEBI:195366"/>
        <dbReference type="EC" id="2.1.2.9"/>
    </reaction>
</comment>
<dbReference type="PANTHER" id="PTHR11138">
    <property type="entry name" value="METHIONYL-TRNA FORMYLTRANSFERASE"/>
    <property type="match status" value="1"/>
</dbReference>
<comment type="similarity">
    <text evidence="1 5">Belongs to the Fmt family.</text>
</comment>
<dbReference type="InterPro" id="IPR041711">
    <property type="entry name" value="Met-tRNA-FMT_N"/>
</dbReference>
<evidence type="ECO:0000256" key="5">
    <source>
        <dbReference type="HAMAP-Rule" id="MF_00182"/>
    </source>
</evidence>
<dbReference type="STRING" id="1817895.AUJ95_00995"/>
<comment type="caution">
    <text evidence="8">The sequence shown here is derived from an EMBL/GenBank/DDBJ whole genome shotgun (WGS) entry which is preliminary data.</text>
</comment>
<keyword evidence="3 5" id="KW-0808">Transferase</keyword>